<name>A0A7J8X5N1_GOSAI</name>
<feature type="compositionally biased region" description="Polar residues" evidence="2">
    <location>
        <begin position="150"/>
        <end position="166"/>
    </location>
</feature>
<reference evidence="4 5" key="1">
    <citation type="journal article" date="2019" name="Genome Biol. Evol.">
        <title>Insights into the evolution of the New World diploid cottons (Gossypium, subgenus Houzingenia) based on genome sequencing.</title>
        <authorList>
            <person name="Grover C.E."/>
            <person name="Arick M.A. 2nd"/>
            <person name="Thrash A."/>
            <person name="Conover J.L."/>
            <person name="Sanders W.S."/>
            <person name="Peterson D.G."/>
            <person name="Frelichowski J.E."/>
            <person name="Scheffler J.A."/>
            <person name="Scheffler B.E."/>
            <person name="Wendel J.F."/>
        </authorList>
    </citation>
    <scope>NUCLEOTIDE SEQUENCE [LARGE SCALE GENOMIC DNA]</scope>
    <source>
        <strain evidence="4">185</strain>
        <tissue evidence="4">Leaf</tissue>
    </source>
</reference>
<feature type="region of interest" description="Disordered" evidence="2">
    <location>
        <begin position="123"/>
        <end position="223"/>
    </location>
</feature>
<dbReference type="InterPro" id="IPR053294">
    <property type="entry name" value="RBM_PWI_domain"/>
</dbReference>
<protein>
    <recommendedName>
        <fullName evidence="3">PWI domain-containing protein</fullName>
    </recommendedName>
</protein>
<dbReference type="EMBL" id="JABFAA010000005">
    <property type="protein sequence ID" value="MBA0682581.1"/>
    <property type="molecule type" value="Genomic_DNA"/>
</dbReference>
<dbReference type="SUPFAM" id="SSF101233">
    <property type="entry name" value="PWI domain"/>
    <property type="match status" value="1"/>
</dbReference>
<comment type="caution">
    <text evidence="4">The sequence shown here is derived from an EMBL/GenBank/DDBJ whole genome shotgun (WGS) entry which is preliminary data.</text>
</comment>
<dbReference type="AlphaFoldDB" id="A0A7J8X5N1"/>
<evidence type="ECO:0000313" key="5">
    <source>
        <dbReference type="Proteomes" id="UP000593577"/>
    </source>
</evidence>
<feature type="region of interest" description="Disordered" evidence="2">
    <location>
        <begin position="17"/>
        <end position="56"/>
    </location>
</feature>
<sequence>EEAEREYEKFLRDWEQREKDKEKQRQYEKEREKERERKRKKEIRYDEEDDDDEDSRKRLRRSVLEEKRRKRLREKEDDLADRLKEEKEIAEAKKRAEEEQLQLQQQRDALKLLSGRFANGAAKNLLAEEPSTESKDKAVEQHYERESSHENQISGDGNMQNGSVDESNVAFVSASDTRQSGNAPRKLGFGLVGSGKRTTVPSVFHEEEDDDAQKEKKMRPLVPIDYSTEELQAVQPGAPAPNLVAAAEFAKRISNVNPKEEKSDAERERSRRSYDKSSRDKDRNNEDSRNKDESKEKIPDRDRDREHGQDKVKTTDNQKLLDAKQLIDMIPKTKEELFSYEINWNVYDQHALHERMRPWISKKITEFLGEEEKTLVDYIVSGTQEHVKASQMLELLQSILDEEAEMFVLKMWRMLIFEIKKVETGLALRSRS</sequence>
<keyword evidence="5" id="KW-1185">Reference proteome</keyword>
<evidence type="ECO:0000256" key="2">
    <source>
        <dbReference type="SAM" id="MobiDB-lite"/>
    </source>
</evidence>
<organism evidence="4 5">
    <name type="scientific">Gossypium aridum</name>
    <name type="common">American cotton</name>
    <name type="synonym">Erioxylum aridum</name>
    <dbReference type="NCBI Taxonomy" id="34290"/>
    <lineage>
        <taxon>Eukaryota</taxon>
        <taxon>Viridiplantae</taxon>
        <taxon>Streptophyta</taxon>
        <taxon>Embryophyta</taxon>
        <taxon>Tracheophyta</taxon>
        <taxon>Spermatophyta</taxon>
        <taxon>Magnoliopsida</taxon>
        <taxon>eudicotyledons</taxon>
        <taxon>Gunneridae</taxon>
        <taxon>Pentapetalae</taxon>
        <taxon>rosids</taxon>
        <taxon>malvids</taxon>
        <taxon>Malvales</taxon>
        <taxon>Malvaceae</taxon>
        <taxon>Malvoideae</taxon>
        <taxon>Gossypium</taxon>
    </lineage>
</organism>
<feature type="compositionally biased region" description="Basic and acidic residues" evidence="2">
    <location>
        <begin position="132"/>
        <end position="149"/>
    </location>
</feature>
<evidence type="ECO:0000259" key="3">
    <source>
        <dbReference type="PROSITE" id="PS51025"/>
    </source>
</evidence>
<keyword evidence="1" id="KW-0507">mRNA processing</keyword>
<dbReference type="InterPro" id="IPR036483">
    <property type="entry name" value="PWI_dom_sf"/>
</dbReference>
<dbReference type="PROSITE" id="PS51025">
    <property type="entry name" value="PWI"/>
    <property type="match status" value="1"/>
</dbReference>
<gene>
    <name evidence="4" type="ORF">Goari_024288</name>
</gene>
<dbReference type="InterPro" id="IPR002483">
    <property type="entry name" value="PWI_dom"/>
</dbReference>
<feature type="compositionally biased region" description="Basic and acidic residues" evidence="2">
    <location>
        <begin position="17"/>
        <end position="35"/>
    </location>
</feature>
<dbReference type="Pfam" id="PF01480">
    <property type="entry name" value="PWI"/>
    <property type="match status" value="1"/>
</dbReference>
<evidence type="ECO:0000313" key="4">
    <source>
        <dbReference type="EMBL" id="MBA0682581.1"/>
    </source>
</evidence>
<feature type="non-terminal residue" evidence="4">
    <location>
        <position position="1"/>
    </location>
</feature>
<dbReference type="GO" id="GO:0006397">
    <property type="term" value="P:mRNA processing"/>
    <property type="evidence" value="ECO:0007669"/>
    <property type="project" value="UniProtKB-KW"/>
</dbReference>
<dbReference type="FunFam" id="1.20.1390.10:FF:000008">
    <property type="entry name" value="RNA Binding Motif protein homolog"/>
    <property type="match status" value="1"/>
</dbReference>
<proteinExistence type="predicted"/>
<dbReference type="PANTHER" id="PTHR47334:SF2">
    <property type="entry name" value="RNA-BINDING MOTIF PROTEIN 25"/>
    <property type="match status" value="1"/>
</dbReference>
<accession>A0A7J8X5N1</accession>
<dbReference type="Gene3D" id="1.20.1390.10">
    <property type="entry name" value="PWI domain"/>
    <property type="match status" value="1"/>
</dbReference>
<dbReference type="PANTHER" id="PTHR47334">
    <property type="entry name" value="SPLICING FACTOR PWI DOMAIN-CONTAINING PROTEIN / RNA RECOGNITION MOTIF (RRM)-CONTAINING PROTEIN"/>
    <property type="match status" value="1"/>
</dbReference>
<feature type="compositionally biased region" description="Basic and acidic residues" evidence="2">
    <location>
        <begin position="258"/>
        <end position="317"/>
    </location>
</feature>
<feature type="region of interest" description="Disordered" evidence="2">
    <location>
        <begin position="255"/>
        <end position="317"/>
    </location>
</feature>
<dbReference type="SMART" id="SM00311">
    <property type="entry name" value="PWI"/>
    <property type="match status" value="1"/>
</dbReference>
<dbReference type="Proteomes" id="UP000593577">
    <property type="component" value="Unassembled WGS sequence"/>
</dbReference>
<evidence type="ECO:0000256" key="1">
    <source>
        <dbReference type="ARBA" id="ARBA00022664"/>
    </source>
</evidence>
<feature type="domain" description="PWI" evidence="3">
    <location>
        <begin position="335"/>
        <end position="432"/>
    </location>
</feature>